<evidence type="ECO:0000313" key="2">
    <source>
        <dbReference type="Proteomes" id="UP000092651"/>
    </source>
</evidence>
<evidence type="ECO:0008006" key="3">
    <source>
        <dbReference type="Google" id="ProtNLM"/>
    </source>
</evidence>
<dbReference type="AlphaFoldDB" id="A0A1B8ZG28"/>
<dbReference type="RefSeq" id="WP_065394920.1">
    <property type="nucleotide sequence ID" value="NZ_MAYH01000034.1"/>
</dbReference>
<name>A0A1B8ZG28_9FLAO</name>
<comment type="caution">
    <text evidence="1">The sequence shown here is derived from an EMBL/GenBank/DDBJ whole genome shotgun (WGS) entry which is preliminary data.</text>
</comment>
<organism evidence="1 2">
    <name type="scientific">Chryseobacterium artocarpi</name>
    <dbReference type="NCBI Taxonomy" id="1414727"/>
    <lineage>
        <taxon>Bacteria</taxon>
        <taxon>Pseudomonadati</taxon>
        <taxon>Bacteroidota</taxon>
        <taxon>Flavobacteriia</taxon>
        <taxon>Flavobacteriales</taxon>
        <taxon>Weeksellaceae</taxon>
        <taxon>Chryseobacterium group</taxon>
        <taxon>Chryseobacterium</taxon>
    </lineage>
</organism>
<dbReference type="OrthoDB" id="921445at2"/>
<dbReference type="Proteomes" id="UP000092651">
    <property type="component" value="Unassembled WGS sequence"/>
</dbReference>
<dbReference type="EMBL" id="MAYH01000034">
    <property type="protein sequence ID" value="OCA70504.1"/>
    <property type="molecule type" value="Genomic_DNA"/>
</dbReference>
<keyword evidence="2" id="KW-1185">Reference proteome</keyword>
<protein>
    <recommendedName>
        <fullName evidence="3">Outer membrane protein beta-barrel domain-containing protein</fullName>
    </recommendedName>
</protein>
<proteinExistence type="predicted"/>
<reference evidence="1 2" key="1">
    <citation type="submission" date="2016-07" db="EMBL/GenBank/DDBJ databases">
        <authorList>
            <person name="Jeong J.-J."/>
            <person name="Kim D.W."/>
            <person name="Sang M.K."/>
            <person name="Choi I.-G."/>
            <person name="Kim K.D."/>
        </authorList>
    </citation>
    <scope>NUCLEOTIDE SEQUENCE [LARGE SCALE GENOMIC DNA]</scope>
    <source>
        <strain evidence="1 2">UTM-3</strain>
    </source>
</reference>
<gene>
    <name evidence="1" type="ORF">BBI01_11125</name>
</gene>
<accession>A0A1B8ZG28</accession>
<evidence type="ECO:0000313" key="1">
    <source>
        <dbReference type="EMBL" id="OCA70504.1"/>
    </source>
</evidence>
<sequence length="414" mass="47062">MKNAFSVFAFLSITSIYAQVKYEKGYIINNDNIKTEVLIKNKGWVSNPDSFSYKKDDNAQESTGIPSNIKEFGVYNEVKYITYNGDIDYSSDDIASLTHNKEPKLVKSSVFLKEIASGNKRLYTYKGHITRYFYSDSDSVIKPLIYKKYLLDGNKSLVATNDEYLDQLKALFADDTSTLSKVDRTQYSTSSLTRIFTEYNGKTAVNSNSPSEVAVSTKKKEVKLNLNIRPGVNFYSPLKLEESYPSPELASSKTNFRIGVEAELILPFNRNKWSVILEPTFSQYSNKKTTVRTNDNLYNITMDSYSSISIPLGVRHYMYINDKSKIFVNASINVFTIKTSSPSSIDVDYDGFLFDKLELASTQSFRNASFGVGYNYNSKYSLEARFNTRSNILDKDLPHADIKSFSLIFGYNIF</sequence>